<gene>
    <name evidence="4" type="ORF">ACFPGP_20505</name>
</gene>
<sequence length="406" mass="44009">MRKTTATRMVAVGGALLLATAFAGCGTSSDEGSDNGSTASGGFTPPDVPMAQEIGDMEGQVNILAWPGYAEDGSTDKSVDWVTPFEEQTGCDANVKYFGTSDEAVQLMKSGEYDVVSASGDASLRLIAAGDVAPMNTDLLENYGDIEDFLKDRPWNSVDGQMYGVPHGWGANVLMYNTEVVSPAPTSWGAVFDQSSDYAGKVTAYDSPIYIADAALYLMKTQPDLGITDPYALDQDQLDAAVELLKQQNENVSEYWSDYLKQDQAFTNGDSVIGTTWQFIANLAQSEGVPVEVTLPEEGATGWSDTWMIAADAQNPNCAYAWSDYITSPEPQAQVAEWFGEAPANTQACSLTSDKKFCDTYHAEDADYAAQIYYWTTPIEQCLDGRTDVKCTDYGDWTQAWTEVKG</sequence>
<evidence type="ECO:0000256" key="2">
    <source>
        <dbReference type="SAM" id="MobiDB-lite"/>
    </source>
</evidence>
<dbReference type="CDD" id="cd13588">
    <property type="entry name" value="PBP2_polyamine_1"/>
    <property type="match status" value="1"/>
</dbReference>
<dbReference type="Pfam" id="PF13416">
    <property type="entry name" value="SBP_bac_8"/>
    <property type="match status" value="1"/>
</dbReference>
<dbReference type="PROSITE" id="PS51257">
    <property type="entry name" value="PROKAR_LIPOPROTEIN"/>
    <property type="match status" value="1"/>
</dbReference>
<reference evidence="5" key="1">
    <citation type="journal article" date="2019" name="Int. J. Syst. Evol. Microbiol.">
        <title>The Global Catalogue of Microorganisms (GCM) 10K type strain sequencing project: providing services to taxonomists for standard genome sequencing and annotation.</title>
        <authorList>
            <consortium name="The Broad Institute Genomics Platform"/>
            <consortium name="The Broad Institute Genome Sequencing Center for Infectious Disease"/>
            <person name="Wu L."/>
            <person name="Ma J."/>
        </authorList>
    </citation>
    <scope>NUCLEOTIDE SEQUENCE [LARGE SCALE GENOMIC DNA]</scope>
    <source>
        <strain evidence="5">DFY41</strain>
    </source>
</reference>
<protein>
    <submittedName>
        <fullName evidence="4">ABC transporter substrate-binding protein</fullName>
    </submittedName>
</protein>
<feature type="compositionally biased region" description="Polar residues" evidence="2">
    <location>
        <begin position="28"/>
        <end position="41"/>
    </location>
</feature>
<name>A0ABW0BQB6_9ACTN</name>
<dbReference type="SUPFAM" id="SSF53850">
    <property type="entry name" value="Periplasmic binding protein-like II"/>
    <property type="match status" value="1"/>
</dbReference>
<feature type="signal peptide" evidence="3">
    <location>
        <begin position="1"/>
        <end position="23"/>
    </location>
</feature>
<feature type="chain" id="PRO_5045810195" evidence="3">
    <location>
        <begin position="24"/>
        <end position="406"/>
    </location>
</feature>
<dbReference type="EMBL" id="JBHSKD010000027">
    <property type="protein sequence ID" value="MFC5179077.1"/>
    <property type="molecule type" value="Genomic_DNA"/>
</dbReference>
<proteinExistence type="predicted"/>
<evidence type="ECO:0000313" key="4">
    <source>
        <dbReference type="EMBL" id="MFC5179077.1"/>
    </source>
</evidence>
<dbReference type="Gene3D" id="3.40.190.10">
    <property type="entry name" value="Periplasmic binding protein-like II"/>
    <property type="match status" value="2"/>
</dbReference>
<evidence type="ECO:0000313" key="5">
    <source>
        <dbReference type="Proteomes" id="UP001596087"/>
    </source>
</evidence>
<dbReference type="PANTHER" id="PTHR30222">
    <property type="entry name" value="SPERMIDINE/PUTRESCINE-BINDING PERIPLASMIC PROTEIN"/>
    <property type="match status" value="1"/>
</dbReference>
<accession>A0ABW0BQB6</accession>
<keyword evidence="1 3" id="KW-0732">Signal</keyword>
<dbReference type="PANTHER" id="PTHR30222:SF18">
    <property type="entry name" value="BIFUNCTIONAL POLYHYDROXYBUTYRATE SYNTHASE _ ABC TRANSPORTER PERIPLASMIC BINDING PROTEIN-RELATED"/>
    <property type="match status" value="1"/>
</dbReference>
<evidence type="ECO:0000256" key="1">
    <source>
        <dbReference type="ARBA" id="ARBA00022729"/>
    </source>
</evidence>
<comment type="caution">
    <text evidence="4">The sequence shown here is derived from an EMBL/GenBank/DDBJ whole genome shotgun (WGS) entry which is preliminary data.</text>
</comment>
<dbReference type="RefSeq" id="WP_378592956.1">
    <property type="nucleotide sequence ID" value="NZ_JBHSKD010000027.1"/>
</dbReference>
<keyword evidence="5" id="KW-1185">Reference proteome</keyword>
<organism evidence="4 5">
    <name type="scientific">Nocardioides taihuensis</name>
    <dbReference type="NCBI Taxonomy" id="1835606"/>
    <lineage>
        <taxon>Bacteria</taxon>
        <taxon>Bacillati</taxon>
        <taxon>Actinomycetota</taxon>
        <taxon>Actinomycetes</taxon>
        <taxon>Propionibacteriales</taxon>
        <taxon>Nocardioidaceae</taxon>
        <taxon>Nocardioides</taxon>
    </lineage>
</organism>
<feature type="region of interest" description="Disordered" evidence="2">
    <location>
        <begin position="28"/>
        <end position="49"/>
    </location>
</feature>
<dbReference type="Proteomes" id="UP001596087">
    <property type="component" value="Unassembled WGS sequence"/>
</dbReference>
<dbReference type="InterPro" id="IPR006059">
    <property type="entry name" value="SBP"/>
</dbReference>
<evidence type="ECO:0000256" key="3">
    <source>
        <dbReference type="SAM" id="SignalP"/>
    </source>
</evidence>